<dbReference type="AlphaFoldDB" id="A0A2N9ALF2"/>
<dbReference type="EMBL" id="LT962688">
    <property type="protein sequence ID" value="SOR28184.1"/>
    <property type="molecule type" value="Genomic_DNA"/>
</dbReference>
<evidence type="ECO:0000313" key="2">
    <source>
        <dbReference type="Proteomes" id="UP000233769"/>
    </source>
</evidence>
<name>A0A2N9ALF2_METEX</name>
<protein>
    <submittedName>
        <fullName evidence="1">Uncharacterized protein</fullName>
    </submittedName>
</protein>
<organism evidence="1 2">
    <name type="scientific">Methylorubrum extorquens</name>
    <name type="common">Methylobacterium dichloromethanicum</name>
    <name type="synonym">Methylobacterium extorquens</name>
    <dbReference type="NCBI Taxonomy" id="408"/>
    <lineage>
        <taxon>Bacteria</taxon>
        <taxon>Pseudomonadati</taxon>
        <taxon>Pseudomonadota</taxon>
        <taxon>Alphaproteobacteria</taxon>
        <taxon>Hyphomicrobiales</taxon>
        <taxon>Methylobacteriaceae</taxon>
        <taxon>Methylorubrum</taxon>
    </lineage>
</organism>
<dbReference type="Proteomes" id="UP000233769">
    <property type="component" value="Chromosome tk0001"/>
</dbReference>
<accession>A0A2N9ALF2</accession>
<evidence type="ECO:0000313" key="1">
    <source>
        <dbReference type="EMBL" id="SOR28184.1"/>
    </source>
</evidence>
<sequence length="68" mass="7914">MRLYEARPWWPLSAFSLFAALRAKRYYFTEALYRILIQHFIFGLSGCIPRPRDRNAGAIDGRVPRALG</sequence>
<proteinExistence type="predicted"/>
<gene>
    <name evidence="1" type="ORF">TK0001_1582</name>
</gene>
<reference evidence="2" key="1">
    <citation type="submission" date="2017-10" db="EMBL/GenBank/DDBJ databases">
        <authorList>
            <person name="Regsiter A."/>
            <person name="William W."/>
        </authorList>
    </citation>
    <scope>NUCLEOTIDE SEQUENCE [LARGE SCALE GENOMIC DNA]</scope>
</reference>